<dbReference type="PANTHER" id="PTHR43409">
    <property type="entry name" value="ANAEROBIC MAGNESIUM-PROTOPORPHYRIN IX MONOMETHYL ESTER CYCLASE-RELATED"/>
    <property type="match status" value="1"/>
</dbReference>
<dbReference type="Gene3D" id="3.80.30.20">
    <property type="entry name" value="tm_1862 like domain"/>
    <property type="match status" value="1"/>
</dbReference>
<dbReference type="Gene3D" id="3.40.50.280">
    <property type="entry name" value="Cobalamin-binding domain"/>
    <property type="match status" value="1"/>
</dbReference>
<sequence>MKVLFSNPPWWEKREGSLRSRLKGNSWWRVGVRAGSRWPFTYLSNCKPDKFVFGEYMPYPFFMGYATTYAKKATGADVRLRDSIALRESYKTYYEHLIAERYEYIFIEIATPSWEHDSRLIKEIKKRLPETKIVVTGPITTTKSEEILQNYPIHACIRGEYEKGSVRVLNGESGIIDYDLLTLAEMNAAPFPYFDETHAYRYWDANPIGQVAPHAQIWSSRGCPFKCIFCVWPATMTGNDPEGTQARTVRHYTSDYMEAYIRELIDRFQFKCIYFDDDTFNLGNSHVVNMCEVMSRIGVPWSAMCRADTIKMETWKLMKESGCFGVKLGFESGNQRVVDKIVNKHLDLNYAAEVVHELKRLGMTVHGTFTYGLPGETKEEMLDTKRFISSLPFDSFQESGTAEIEGTPLHTLREKGKLEKYEGATMDSNYSRAVDGSKKMQHLVEQLRSN</sequence>
<comment type="caution">
    <text evidence="8">The sequence shown here is derived from an EMBL/GenBank/DDBJ whole genome shotgun (WGS) entry which is preliminary data.</text>
</comment>
<proteinExistence type="predicted"/>
<dbReference type="InterPro" id="IPR006638">
    <property type="entry name" value="Elp3/MiaA/NifB-like_rSAM"/>
</dbReference>
<dbReference type="InterPro" id="IPR006158">
    <property type="entry name" value="Cobalamin-bd"/>
</dbReference>
<keyword evidence="3" id="KW-0479">Metal-binding</keyword>
<dbReference type="Proteomes" id="UP001576784">
    <property type="component" value="Unassembled WGS sequence"/>
</dbReference>
<dbReference type="Pfam" id="PF04055">
    <property type="entry name" value="Radical_SAM"/>
    <property type="match status" value="1"/>
</dbReference>
<dbReference type="SUPFAM" id="SSF102114">
    <property type="entry name" value="Radical SAM enzymes"/>
    <property type="match status" value="1"/>
</dbReference>
<dbReference type="InterPro" id="IPR051198">
    <property type="entry name" value="BchE-like"/>
</dbReference>
<organism evidence="8 9">
    <name type="scientific">Floridaenema flaviceps BLCC-F50</name>
    <dbReference type="NCBI Taxonomy" id="3153642"/>
    <lineage>
        <taxon>Bacteria</taxon>
        <taxon>Bacillati</taxon>
        <taxon>Cyanobacteriota</taxon>
        <taxon>Cyanophyceae</taxon>
        <taxon>Oscillatoriophycideae</taxon>
        <taxon>Aerosakkonematales</taxon>
        <taxon>Aerosakkonemataceae</taxon>
        <taxon>Floridanema</taxon>
        <taxon>Floridanema flaviceps</taxon>
    </lineage>
</organism>
<dbReference type="RefSeq" id="WP_413265673.1">
    <property type="nucleotide sequence ID" value="NZ_JBHFNR010000182.1"/>
</dbReference>
<feature type="domain" description="B12-binding" evidence="6">
    <location>
        <begin position="45"/>
        <end position="179"/>
    </location>
</feature>
<dbReference type="InterPro" id="IPR007197">
    <property type="entry name" value="rSAM"/>
</dbReference>
<accession>A0ABV4XXT1</accession>
<evidence type="ECO:0000256" key="4">
    <source>
        <dbReference type="ARBA" id="ARBA00023004"/>
    </source>
</evidence>
<protein>
    <submittedName>
        <fullName evidence="8">Radical SAM protein</fullName>
    </submittedName>
</protein>
<dbReference type="SFLD" id="SFLDS00029">
    <property type="entry name" value="Radical_SAM"/>
    <property type="match status" value="1"/>
</dbReference>
<dbReference type="PROSITE" id="PS51332">
    <property type="entry name" value="B12_BINDING"/>
    <property type="match status" value="1"/>
</dbReference>
<dbReference type="InterPro" id="IPR023404">
    <property type="entry name" value="rSAM_horseshoe"/>
</dbReference>
<evidence type="ECO:0000256" key="1">
    <source>
        <dbReference type="ARBA" id="ARBA00001966"/>
    </source>
</evidence>
<reference evidence="8 9" key="1">
    <citation type="submission" date="2024-09" db="EMBL/GenBank/DDBJ databases">
        <title>Floridaenema gen nov. (Aerosakkonemataceae, Aerosakkonematales ord. nov., Cyanobacteria) from benthic tropical and subtropical fresh waters, with the description of four new species.</title>
        <authorList>
            <person name="Moretto J.A."/>
            <person name="Berthold D.E."/>
            <person name="Lefler F.W."/>
            <person name="Huang I.-S."/>
            <person name="Laughinghouse H. IV."/>
        </authorList>
    </citation>
    <scope>NUCLEOTIDE SEQUENCE [LARGE SCALE GENOMIC DNA]</scope>
    <source>
        <strain evidence="8 9">BLCC-F50</strain>
    </source>
</reference>
<name>A0ABV4XXT1_9CYAN</name>
<comment type="cofactor">
    <cofactor evidence="1">
        <name>[4Fe-4S] cluster</name>
        <dbReference type="ChEBI" id="CHEBI:49883"/>
    </cofactor>
</comment>
<evidence type="ECO:0000256" key="2">
    <source>
        <dbReference type="ARBA" id="ARBA00022691"/>
    </source>
</evidence>
<evidence type="ECO:0000259" key="6">
    <source>
        <dbReference type="PROSITE" id="PS51332"/>
    </source>
</evidence>
<dbReference type="InterPro" id="IPR058240">
    <property type="entry name" value="rSAM_sf"/>
</dbReference>
<keyword evidence="4" id="KW-0408">Iron</keyword>
<dbReference type="EMBL" id="JBHFNR010000182">
    <property type="protein sequence ID" value="MFB2896043.1"/>
    <property type="molecule type" value="Genomic_DNA"/>
</dbReference>
<keyword evidence="2" id="KW-0949">S-adenosyl-L-methionine</keyword>
<evidence type="ECO:0000313" key="9">
    <source>
        <dbReference type="Proteomes" id="UP001576784"/>
    </source>
</evidence>
<evidence type="ECO:0000256" key="5">
    <source>
        <dbReference type="ARBA" id="ARBA00023014"/>
    </source>
</evidence>
<keyword evidence="5" id="KW-0411">Iron-sulfur</keyword>
<evidence type="ECO:0000256" key="3">
    <source>
        <dbReference type="ARBA" id="ARBA00022723"/>
    </source>
</evidence>
<evidence type="ECO:0000313" key="8">
    <source>
        <dbReference type="EMBL" id="MFB2896043.1"/>
    </source>
</evidence>
<keyword evidence="9" id="KW-1185">Reference proteome</keyword>
<evidence type="ECO:0000259" key="7">
    <source>
        <dbReference type="PROSITE" id="PS51918"/>
    </source>
</evidence>
<dbReference type="SMART" id="SM00729">
    <property type="entry name" value="Elp3"/>
    <property type="match status" value="1"/>
</dbReference>
<dbReference type="SFLD" id="SFLDG01082">
    <property type="entry name" value="B12-binding_domain_containing"/>
    <property type="match status" value="1"/>
</dbReference>
<dbReference type="PROSITE" id="PS51918">
    <property type="entry name" value="RADICAL_SAM"/>
    <property type="match status" value="1"/>
</dbReference>
<feature type="domain" description="Radical SAM core" evidence="7">
    <location>
        <begin position="209"/>
        <end position="448"/>
    </location>
</feature>
<gene>
    <name evidence="8" type="ORF">ACE1CI_24290</name>
</gene>
<dbReference type="PANTHER" id="PTHR43409:SF16">
    <property type="entry name" value="SLR0320 PROTEIN"/>
    <property type="match status" value="1"/>
</dbReference>